<evidence type="ECO:0000256" key="1">
    <source>
        <dbReference type="ARBA" id="ARBA00004141"/>
    </source>
</evidence>
<sequence>MNGYKMKSIIVIYFALLTFSLCLNVGKRKGSRSGQRLYYGRYSNQNESDITEKKKKIRVSLGVAMPLSMFKKRDYTKKIISSAMNLLDMKFVKTYELSPFLEMIEPTPSPTQVLNKICRQFLANKTAVVLYLTNSENYGQDTVASQYFIHLARYVGLPLISWNADNSGFEQSTGSDSLRLQLAPTIKHQASAIITLLERYEWYKILIVTGKIAGHRNFKQVMRELIIETPENQRHIIILDMLTLTNASDIALAARTDARVFVLYSTRREAIGIMKAAKNAGLTKKSFVWITTQSVIGENLREPPNEFPIGMLGVHFSTTVNTMIEQIGTGMSIVGHSLDKIVNSTTLDHSFKKQLVQSGPSCEKWSQGEHLYQYLRNVSIPQKGGSPSLEFLSDGSKESVELKIVNLQTHLAGKRWEEIGVWQSVDREDKKKKKAFLKNVFLRVSFLEEDPYIMLGPPSTCSANKGIICQMVDDPLLEGINQTEEMRKENSTYFQCCSGFCVDLLNKFSVDLSFDFKMMRLINHETDIVMTSLKINSGREKVIDFSVPFLETGITILVAKRTGIISPTAFLEPFDIVSWMLVALVAIQIAAGFIFLFEWISPAGYNMKFKHSQGRFSFLRTLWLVWAVLFQAAVNVDCPRGYTARFMAHIWAIEEFPNLTGMDDRRLVNPTSVKPSFRFGTIPNGATDYIMKNNFPQVHSYMNKFNRSTVKEGFKAVKNDHDECDILTVGSWYAMTGYGVGFPKGSPWIPLFNHYLMIYSPSALHKTSLFQEVLLFLYILCKDVYRAIVYGRS</sequence>
<accession>A0A7R8CAS9</accession>
<evidence type="ECO:0000256" key="4">
    <source>
        <dbReference type="ARBA" id="ARBA00022692"/>
    </source>
</evidence>
<name>A0A7R8CAS9_LEPSM</name>
<evidence type="ECO:0000256" key="12">
    <source>
        <dbReference type="ARBA" id="ARBA00023286"/>
    </source>
</evidence>
<reference evidence="16" key="1">
    <citation type="submission" date="2021-02" db="EMBL/GenBank/DDBJ databases">
        <authorList>
            <person name="Bekaert M."/>
        </authorList>
    </citation>
    <scope>NUCLEOTIDE SEQUENCE</scope>
    <source>
        <strain evidence="16">IoA-00</strain>
    </source>
</reference>
<evidence type="ECO:0000256" key="8">
    <source>
        <dbReference type="ARBA" id="ARBA00023136"/>
    </source>
</evidence>
<keyword evidence="13" id="KW-0407">Ion channel</keyword>
<organism evidence="16 17">
    <name type="scientific">Lepeophtheirus salmonis</name>
    <name type="common">Salmon louse</name>
    <name type="synonym">Caligus salmonis</name>
    <dbReference type="NCBI Taxonomy" id="72036"/>
    <lineage>
        <taxon>Eukaryota</taxon>
        <taxon>Metazoa</taxon>
        <taxon>Ecdysozoa</taxon>
        <taxon>Arthropoda</taxon>
        <taxon>Crustacea</taxon>
        <taxon>Multicrustacea</taxon>
        <taxon>Hexanauplia</taxon>
        <taxon>Copepoda</taxon>
        <taxon>Siphonostomatoida</taxon>
        <taxon>Caligidae</taxon>
        <taxon>Lepeophtheirus</taxon>
    </lineage>
</organism>
<evidence type="ECO:0000259" key="15">
    <source>
        <dbReference type="SMART" id="SM00079"/>
    </source>
</evidence>
<dbReference type="EMBL" id="HG994580">
    <property type="protein sequence ID" value="CAF2754289.1"/>
    <property type="molecule type" value="Genomic_DNA"/>
</dbReference>
<dbReference type="Proteomes" id="UP000675881">
    <property type="component" value="Chromosome 1"/>
</dbReference>
<dbReference type="Pfam" id="PF10613">
    <property type="entry name" value="Lig_chan-Glu_bd"/>
    <property type="match status" value="1"/>
</dbReference>
<dbReference type="OrthoDB" id="5984008at2759"/>
<feature type="domain" description="Ionotropic glutamate receptor C-terminal" evidence="15">
    <location>
        <begin position="471"/>
        <end position="771"/>
    </location>
</feature>
<comment type="subcellular location">
    <subcellularLocation>
        <location evidence="1">Membrane</location>
        <topology evidence="1">Multi-pass membrane protein</topology>
    </subcellularLocation>
    <subcellularLocation>
        <location evidence="14">Postsynaptic cell membrane</location>
    </subcellularLocation>
</comment>
<keyword evidence="9" id="KW-0675">Receptor</keyword>
<evidence type="ECO:0000256" key="9">
    <source>
        <dbReference type="ARBA" id="ARBA00023170"/>
    </source>
</evidence>
<protein>
    <submittedName>
        <fullName evidence="16">GRIN2B</fullName>
    </submittedName>
</protein>
<keyword evidence="11" id="KW-0628">Postsynaptic cell membrane</keyword>
<evidence type="ECO:0000313" key="17">
    <source>
        <dbReference type="Proteomes" id="UP000675881"/>
    </source>
</evidence>
<evidence type="ECO:0000256" key="11">
    <source>
        <dbReference type="ARBA" id="ARBA00023257"/>
    </source>
</evidence>
<keyword evidence="12" id="KW-1071">Ligand-gated ion channel</keyword>
<dbReference type="InterPro" id="IPR028082">
    <property type="entry name" value="Peripla_BP_I"/>
</dbReference>
<keyword evidence="3" id="KW-0813">Transport</keyword>
<evidence type="ECO:0000256" key="7">
    <source>
        <dbReference type="ARBA" id="ARBA00023065"/>
    </source>
</evidence>
<dbReference type="Gene3D" id="3.40.50.2300">
    <property type="match status" value="2"/>
</dbReference>
<dbReference type="Pfam" id="PF01094">
    <property type="entry name" value="ANF_receptor"/>
    <property type="match status" value="1"/>
</dbReference>
<dbReference type="PANTHER" id="PTHR18966">
    <property type="entry name" value="IONOTROPIC GLUTAMATE RECEPTOR"/>
    <property type="match status" value="1"/>
</dbReference>
<evidence type="ECO:0000256" key="3">
    <source>
        <dbReference type="ARBA" id="ARBA00022448"/>
    </source>
</evidence>
<keyword evidence="4" id="KW-0812">Transmembrane</keyword>
<dbReference type="InterPro" id="IPR015683">
    <property type="entry name" value="Ionotropic_Glu_rcpt"/>
</dbReference>
<dbReference type="Gene3D" id="3.40.190.10">
    <property type="entry name" value="Periplasmic binding protein-like II"/>
    <property type="match status" value="2"/>
</dbReference>
<evidence type="ECO:0000256" key="6">
    <source>
        <dbReference type="ARBA" id="ARBA00023018"/>
    </source>
</evidence>
<dbReference type="GO" id="GO:0015276">
    <property type="term" value="F:ligand-gated monoatomic ion channel activity"/>
    <property type="evidence" value="ECO:0007669"/>
    <property type="project" value="InterPro"/>
</dbReference>
<keyword evidence="8" id="KW-0472">Membrane</keyword>
<evidence type="ECO:0000256" key="13">
    <source>
        <dbReference type="ARBA" id="ARBA00023303"/>
    </source>
</evidence>
<dbReference type="InterPro" id="IPR001320">
    <property type="entry name" value="Iontro_rcpt_C"/>
</dbReference>
<proteinExistence type="inferred from homology"/>
<evidence type="ECO:0000256" key="10">
    <source>
        <dbReference type="ARBA" id="ARBA00023180"/>
    </source>
</evidence>
<dbReference type="Pfam" id="PF00060">
    <property type="entry name" value="Lig_chan"/>
    <property type="match status" value="1"/>
</dbReference>
<evidence type="ECO:0000256" key="14">
    <source>
        <dbReference type="ARBA" id="ARBA00034100"/>
    </source>
</evidence>
<dbReference type="SMART" id="SM00079">
    <property type="entry name" value="PBPe"/>
    <property type="match status" value="1"/>
</dbReference>
<keyword evidence="10" id="KW-0325">Glycoprotein</keyword>
<dbReference type="AlphaFoldDB" id="A0A7R8CAS9"/>
<keyword evidence="17" id="KW-1185">Reference proteome</keyword>
<evidence type="ECO:0000256" key="2">
    <source>
        <dbReference type="ARBA" id="ARBA00008685"/>
    </source>
</evidence>
<evidence type="ECO:0000313" key="16">
    <source>
        <dbReference type="EMBL" id="CAF2754289.1"/>
    </source>
</evidence>
<gene>
    <name evidence="16" type="ORF">LSAA_660</name>
</gene>
<keyword evidence="6" id="KW-0770">Synapse</keyword>
<dbReference type="GO" id="GO:0045211">
    <property type="term" value="C:postsynaptic membrane"/>
    <property type="evidence" value="ECO:0007669"/>
    <property type="project" value="UniProtKB-SubCell"/>
</dbReference>
<dbReference type="InterPro" id="IPR019594">
    <property type="entry name" value="Glu/Gly-bd"/>
</dbReference>
<keyword evidence="5" id="KW-1133">Transmembrane helix</keyword>
<dbReference type="SUPFAM" id="SSF53822">
    <property type="entry name" value="Periplasmic binding protein-like I"/>
    <property type="match status" value="1"/>
</dbReference>
<dbReference type="InterPro" id="IPR001828">
    <property type="entry name" value="ANF_lig-bd_rcpt"/>
</dbReference>
<evidence type="ECO:0000256" key="5">
    <source>
        <dbReference type="ARBA" id="ARBA00022989"/>
    </source>
</evidence>
<dbReference type="Gene3D" id="1.10.287.70">
    <property type="match status" value="1"/>
</dbReference>
<keyword evidence="7" id="KW-0406">Ion transport</keyword>
<comment type="similarity">
    <text evidence="2">Belongs to the glutamate-gated ion channel (TC 1.A.10.1) family.</text>
</comment>
<dbReference type="SUPFAM" id="SSF53850">
    <property type="entry name" value="Periplasmic binding protein-like II"/>
    <property type="match status" value="1"/>
</dbReference>